<dbReference type="GO" id="GO:0005737">
    <property type="term" value="C:cytoplasm"/>
    <property type="evidence" value="ECO:0007669"/>
    <property type="project" value="TreeGrafter"/>
</dbReference>
<dbReference type="SUPFAM" id="SSF53335">
    <property type="entry name" value="S-adenosyl-L-methionine-dependent methyltransferases"/>
    <property type="match status" value="1"/>
</dbReference>
<dbReference type="InterPro" id="IPR029063">
    <property type="entry name" value="SAM-dependent_MTases_sf"/>
</dbReference>
<dbReference type="GO" id="GO:0009307">
    <property type="term" value="P:DNA restriction-modification system"/>
    <property type="evidence" value="ECO:0007669"/>
    <property type="project" value="UniProtKB-KW"/>
</dbReference>
<comment type="caution">
    <text evidence="7">The sequence shown here is derived from an EMBL/GenBank/DDBJ whole genome shotgun (WGS) entry which is preliminary data.</text>
</comment>
<dbReference type="PROSITE" id="PS00092">
    <property type="entry name" value="N6_MTASE"/>
    <property type="match status" value="1"/>
</dbReference>
<keyword evidence="4" id="KW-0680">Restriction system</keyword>
<dbReference type="EMBL" id="WUQX01000001">
    <property type="protein sequence ID" value="MXP76690.1"/>
    <property type="molecule type" value="Genomic_DNA"/>
</dbReference>
<evidence type="ECO:0000313" key="7">
    <source>
        <dbReference type="EMBL" id="MXP76690.1"/>
    </source>
</evidence>
<reference evidence="7 8" key="1">
    <citation type="submission" date="2019-12" db="EMBL/GenBank/DDBJ databases">
        <title>Sporaefaciens musculi gen. nov., sp. nov., a novel bacterium isolated from the caecum of an obese mouse.</title>
        <authorList>
            <person name="Rasmussen T.S."/>
            <person name="Streidl T."/>
            <person name="Hitch T.C.A."/>
            <person name="Wortmann E."/>
            <person name="Deptula P."/>
            <person name="Hansen M."/>
            <person name="Nielsen D.S."/>
            <person name="Clavel T."/>
            <person name="Vogensen F.K."/>
        </authorList>
    </citation>
    <scope>NUCLEOTIDE SEQUENCE [LARGE SCALE GENOMIC DNA]</scope>
    <source>
        <strain evidence="7 8">WCA-9-b2</strain>
    </source>
</reference>
<dbReference type="Pfam" id="PF01555">
    <property type="entry name" value="N6_N4_Mtase"/>
    <property type="match status" value="1"/>
</dbReference>
<dbReference type="PRINTS" id="PR00508">
    <property type="entry name" value="S21N4MTFRASE"/>
</dbReference>
<dbReference type="InterPro" id="IPR002941">
    <property type="entry name" value="DNA_methylase_N4/N6"/>
</dbReference>
<feature type="domain" description="DNA methylase N-4/N-6" evidence="6">
    <location>
        <begin position="3"/>
        <end position="188"/>
    </location>
</feature>
<dbReference type="AlphaFoldDB" id="A0A7X3SJT1"/>
<evidence type="ECO:0000256" key="2">
    <source>
        <dbReference type="ARBA" id="ARBA00022603"/>
    </source>
</evidence>
<evidence type="ECO:0000256" key="4">
    <source>
        <dbReference type="ARBA" id="ARBA00022747"/>
    </source>
</evidence>
<keyword evidence="3" id="KW-0808">Transferase</keyword>
<evidence type="ECO:0000256" key="5">
    <source>
        <dbReference type="RuleBase" id="RU362026"/>
    </source>
</evidence>
<evidence type="ECO:0000259" key="6">
    <source>
        <dbReference type="Pfam" id="PF01555"/>
    </source>
</evidence>
<comment type="similarity">
    <text evidence="1 5">Belongs to the N(4)/N(6)-methyltransferase family.</text>
</comment>
<name>A0A7X3SJT1_9FIRM</name>
<keyword evidence="2" id="KW-0489">Methyltransferase</keyword>
<dbReference type="Proteomes" id="UP000460412">
    <property type="component" value="Unassembled WGS sequence"/>
</dbReference>
<proteinExistence type="inferred from homology"/>
<sequence>MAAIVTDPPYGISYQTGRRKVMDTPDMLANDSKAPLWSVPLMYEVVENTGAIYLCTRFDVAPMWQQALIDAGAILKTPIIWDKGNWTSGDLTGDYANQCELILFAHKGRHKLKDGRPSNLWRVSRDPAGEHPTPKPVALMARCIHNSVNKGGTVLDPFMGSGSTGVAAIREGCHFIGIELELKYFDISCRRIEAEDSQLSIFDFME</sequence>
<dbReference type="PANTHER" id="PTHR13370:SF3">
    <property type="entry name" value="TRNA (GUANINE(10)-N2)-METHYLTRANSFERASE HOMOLOG"/>
    <property type="match status" value="1"/>
</dbReference>
<dbReference type="InterPro" id="IPR001091">
    <property type="entry name" value="RM_Methyltransferase"/>
</dbReference>
<dbReference type="GO" id="GO:0009007">
    <property type="term" value="F:site-specific DNA-methyltransferase (adenine-specific) activity"/>
    <property type="evidence" value="ECO:0007669"/>
    <property type="project" value="TreeGrafter"/>
</dbReference>
<protein>
    <recommendedName>
        <fullName evidence="5">Methyltransferase</fullName>
        <ecNumber evidence="5">2.1.1.-</ecNumber>
    </recommendedName>
</protein>
<evidence type="ECO:0000256" key="1">
    <source>
        <dbReference type="ARBA" id="ARBA00006594"/>
    </source>
</evidence>
<dbReference type="InterPro" id="IPR002052">
    <property type="entry name" value="DNA_methylase_N6_adenine_CS"/>
</dbReference>
<evidence type="ECO:0000256" key="3">
    <source>
        <dbReference type="ARBA" id="ARBA00022679"/>
    </source>
</evidence>
<dbReference type="EC" id="2.1.1.-" evidence="5"/>
<evidence type="ECO:0000313" key="8">
    <source>
        <dbReference type="Proteomes" id="UP000460412"/>
    </source>
</evidence>
<dbReference type="GO" id="GO:0003677">
    <property type="term" value="F:DNA binding"/>
    <property type="evidence" value="ECO:0007669"/>
    <property type="project" value="InterPro"/>
</dbReference>
<dbReference type="GO" id="GO:0032259">
    <property type="term" value="P:methylation"/>
    <property type="evidence" value="ECO:0007669"/>
    <property type="project" value="UniProtKB-KW"/>
</dbReference>
<dbReference type="PANTHER" id="PTHR13370">
    <property type="entry name" value="RNA METHYLASE-RELATED"/>
    <property type="match status" value="1"/>
</dbReference>
<dbReference type="Gene3D" id="3.40.50.150">
    <property type="entry name" value="Vaccinia Virus protein VP39"/>
    <property type="match status" value="1"/>
</dbReference>
<dbReference type="GO" id="GO:0008170">
    <property type="term" value="F:N-methyltransferase activity"/>
    <property type="evidence" value="ECO:0007669"/>
    <property type="project" value="InterPro"/>
</dbReference>
<gene>
    <name evidence="7" type="ORF">GN277_15260</name>
</gene>
<accession>A0A7X3SJT1</accession>
<keyword evidence="8" id="KW-1185">Reference proteome</keyword>
<organism evidence="7 8">
    <name type="scientific">Sporofaciens musculi</name>
    <dbReference type="NCBI Taxonomy" id="2681861"/>
    <lineage>
        <taxon>Bacteria</taxon>
        <taxon>Bacillati</taxon>
        <taxon>Bacillota</taxon>
        <taxon>Clostridia</taxon>
        <taxon>Lachnospirales</taxon>
        <taxon>Lachnospiraceae</taxon>
        <taxon>Sporofaciens</taxon>
    </lineage>
</organism>